<dbReference type="Proteomes" id="UP001241169">
    <property type="component" value="Unassembled WGS sequence"/>
</dbReference>
<feature type="non-terminal residue" evidence="1">
    <location>
        <position position="1"/>
    </location>
</feature>
<sequence>LNPPLLERHLTHCLARSFPSRLTRRSPRLDLRLVLSSLSQLPRCSVAGQSSLAHQHCHLGLFLVISLKRKEKVRRIHYDNNGRIAAKWLPPTSRSSPRVGQRRNLGIHLQCSSTSSTAPPSSKLWALSCAIYSTSVRALLASHNSSNVFSQTPTPQSPLAHSFLIAQQVTRILRASTFCLLVQDTRPLGFGHHPVGNSSPSLCCYSTPFSFYCPDLMIAVSFLLP</sequence>
<protein>
    <submittedName>
        <fullName evidence="1">Uncharacterized protein</fullName>
    </submittedName>
</protein>
<accession>A0ABQ9SRS2</accession>
<dbReference type="EMBL" id="MOPA01000004">
    <property type="protein sequence ID" value="KAK1541686.1"/>
    <property type="molecule type" value="Genomic_DNA"/>
</dbReference>
<gene>
    <name evidence="1" type="ORF">CPAR01_05073</name>
</gene>
<dbReference type="RefSeq" id="XP_060350818.1">
    <property type="nucleotide sequence ID" value="XM_060489352.1"/>
</dbReference>
<proteinExistence type="predicted"/>
<comment type="caution">
    <text evidence="1">The sequence shown here is derived from an EMBL/GenBank/DDBJ whole genome shotgun (WGS) entry which is preliminary data.</text>
</comment>
<evidence type="ECO:0000313" key="1">
    <source>
        <dbReference type="EMBL" id="KAK1541686.1"/>
    </source>
</evidence>
<organism evidence="1 2">
    <name type="scientific">Colletotrichum paranaense</name>
    <dbReference type="NCBI Taxonomy" id="1914294"/>
    <lineage>
        <taxon>Eukaryota</taxon>
        <taxon>Fungi</taxon>
        <taxon>Dikarya</taxon>
        <taxon>Ascomycota</taxon>
        <taxon>Pezizomycotina</taxon>
        <taxon>Sordariomycetes</taxon>
        <taxon>Hypocreomycetidae</taxon>
        <taxon>Glomerellales</taxon>
        <taxon>Glomerellaceae</taxon>
        <taxon>Colletotrichum</taxon>
        <taxon>Colletotrichum acutatum species complex</taxon>
    </lineage>
</organism>
<keyword evidence="2" id="KW-1185">Reference proteome</keyword>
<evidence type="ECO:0000313" key="2">
    <source>
        <dbReference type="Proteomes" id="UP001241169"/>
    </source>
</evidence>
<reference evidence="1 2" key="1">
    <citation type="submission" date="2016-10" db="EMBL/GenBank/DDBJ databases">
        <title>The genome sequence of Colletotrichum fioriniae PJ7.</title>
        <authorList>
            <person name="Baroncelli R."/>
        </authorList>
    </citation>
    <scope>NUCLEOTIDE SEQUENCE [LARGE SCALE GENOMIC DNA]</scope>
    <source>
        <strain evidence="1 2">IMI 384185</strain>
    </source>
</reference>
<dbReference type="GeneID" id="85373251"/>
<name>A0ABQ9SRS2_9PEZI</name>